<evidence type="ECO:0000313" key="12">
    <source>
        <dbReference type="Proteomes" id="UP000252147"/>
    </source>
</evidence>
<dbReference type="HAMAP" id="MF_00087">
    <property type="entry name" value="Glu_tRNA_reductase"/>
    <property type="match status" value="1"/>
</dbReference>
<protein>
    <recommendedName>
        <fullName evidence="4">Glutamyl-tRNA reductase</fullName>
        <shortName evidence="4">GluTR</shortName>
        <ecNumber evidence="4">1.2.1.70</ecNumber>
    </recommendedName>
</protein>
<comment type="function">
    <text evidence="4">Catalyzes the NADPH-dependent reduction of glutamyl-tRNA(Glu) to glutamate 1-semialdehyde (GSA).</text>
</comment>
<dbReference type="NCBIfam" id="TIGR01035">
    <property type="entry name" value="hemA"/>
    <property type="match status" value="1"/>
</dbReference>
<comment type="caution">
    <text evidence="11">The sequence shown here is derived from an EMBL/GenBank/DDBJ whole genome shotgun (WGS) entry which is preliminary data.</text>
</comment>
<dbReference type="SUPFAM" id="SSF69742">
    <property type="entry name" value="Glutamyl tRNA-reductase catalytic, N-terminal domain"/>
    <property type="match status" value="1"/>
</dbReference>
<evidence type="ECO:0000259" key="10">
    <source>
        <dbReference type="Pfam" id="PF05201"/>
    </source>
</evidence>
<dbReference type="Pfam" id="PF05201">
    <property type="entry name" value="GlutR_N"/>
    <property type="match status" value="1"/>
</dbReference>
<dbReference type="Pfam" id="PF01488">
    <property type="entry name" value="Shikimate_DH"/>
    <property type="match status" value="1"/>
</dbReference>
<evidence type="ECO:0000256" key="4">
    <source>
        <dbReference type="HAMAP-Rule" id="MF_00087"/>
    </source>
</evidence>
<comment type="similarity">
    <text evidence="4">Belongs to the glutamyl-tRNA reductase family.</text>
</comment>
<dbReference type="Proteomes" id="UP000252147">
    <property type="component" value="Unassembled WGS sequence"/>
</dbReference>
<keyword evidence="2 4" id="KW-0560">Oxidoreductase</keyword>
<feature type="binding site" evidence="4 6">
    <location>
        <begin position="49"/>
        <end position="52"/>
    </location>
    <ligand>
        <name>substrate</name>
    </ligand>
</feature>
<dbReference type="InterPro" id="IPR000343">
    <property type="entry name" value="4pyrrol_synth_GluRdtase"/>
</dbReference>
<comment type="pathway">
    <text evidence="4">Porphyrin-containing compound metabolism; protoporphyrin-IX biosynthesis; 5-aminolevulinate from L-glutamyl-tRNA(Glu): step 1/2.</text>
</comment>
<dbReference type="EMBL" id="QOPD01000002">
    <property type="protein sequence ID" value="RCL38708.1"/>
    <property type="molecule type" value="Genomic_DNA"/>
</dbReference>
<name>A0A368BN16_9GAMM</name>
<comment type="subunit">
    <text evidence="4">Homodimer.</text>
</comment>
<dbReference type="GO" id="GO:0008883">
    <property type="term" value="F:glutamyl-tRNA reductase activity"/>
    <property type="evidence" value="ECO:0007669"/>
    <property type="project" value="UniProtKB-UniRule"/>
</dbReference>
<dbReference type="EC" id="1.2.1.70" evidence="4"/>
<gene>
    <name evidence="4 11" type="primary">hemA</name>
    <name evidence="11" type="ORF">DBW97_01475</name>
</gene>
<keyword evidence="3 4" id="KW-0627">Porphyrin biosynthesis</keyword>
<reference evidence="11 12" key="1">
    <citation type="journal article" date="2018" name="Microbiome">
        <title>Fine metagenomic profile of the Mediterranean stratified and mixed water columns revealed by assembly and recruitment.</title>
        <authorList>
            <person name="Haro-Moreno J.M."/>
            <person name="Lopez-Perez M."/>
            <person name="De La Torre J.R."/>
            <person name="Picazo A."/>
            <person name="Camacho A."/>
            <person name="Rodriguez-Valera F."/>
        </authorList>
    </citation>
    <scope>NUCLEOTIDE SEQUENCE [LARGE SCALE GENOMIC DNA]</scope>
    <source>
        <strain evidence="11">MED-G83</strain>
    </source>
</reference>
<feature type="domain" description="Glutamyl-tRNA reductase N-terminal" evidence="10">
    <location>
        <begin position="7"/>
        <end position="153"/>
    </location>
</feature>
<dbReference type="Gene3D" id="3.30.460.30">
    <property type="entry name" value="Glutamyl-tRNA reductase, N-terminal domain"/>
    <property type="match status" value="1"/>
</dbReference>
<evidence type="ECO:0000256" key="5">
    <source>
        <dbReference type="PIRSR" id="PIRSR000445-1"/>
    </source>
</evidence>
<dbReference type="InterPro" id="IPR036291">
    <property type="entry name" value="NAD(P)-bd_dom_sf"/>
</dbReference>
<evidence type="ECO:0000256" key="7">
    <source>
        <dbReference type="PIRSR" id="PIRSR000445-3"/>
    </source>
</evidence>
<evidence type="ECO:0000256" key="8">
    <source>
        <dbReference type="PIRSR" id="PIRSR000445-4"/>
    </source>
</evidence>
<evidence type="ECO:0000256" key="3">
    <source>
        <dbReference type="ARBA" id="ARBA00023244"/>
    </source>
</evidence>
<dbReference type="FunFam" id="3.30.460.30:FF:000001">
    <property type="entry name" value="Glutamyl-tRNA reductase"/>
    <property type="match status" value="1"/>
</dbReference>
<accession>A0A368BN16</accession>
<dbReference type="PANTHER" id="PTHR43013">
    <property type="entry name" value="GLUTAMYL-TRNA REDUCTASE"/>
    <property type="match status" value="1"/>
</dbReference>
<dbReference type="InterPro" id="IPR015895">
    <property type="entry name" value="4pyrrol_synth_GluRdtase_N"/>
</dbReference>
<comment type="domain">
    <text evidence="4">Possesses an unusual extended V-shaped dimeric structure with each monomer consisting of three distinct domains arranged along a curved 'spinal' alpha-helix. The N-terminal catalytic domain specifically recognizes the glutamate moiety of the substrate. The second domain is the NADPH-binding domain, and the third C-terminal domain is responsible for dimerization.</text>
</comment>
<dbReference type="GO" id="GO:0019353">
    <property type="term" value="P:protoporphyrinogen IX biosynthetic process from glutamate"/>
    <property type="evidence" value="ECO:0007669"/>
    <property type="project" value="TreeGrafter"/>
</dbReference>
<feature type="binding site" evidence="4 6">
    <location>
        <begin position="112"/>
        <end position="114"/>
    </location>
    <ligand>
        <name>substrate</name>
    </ligand>
</feature>
<feature type="binding site" evidence="4 7">
    <location>
        <begin position="182"/>
        <end position="187"/>
    </location>
    <ligand>
        <name>NADP(+)</name>
        <dbReference type="ChEBI" id="CHEBI:58349"/>
    </ligand>
</feature>
<dbReference type="SUPFAM" id="SSF69075">
    <property type="entry name" value="Glutamyl tRNA-reductase dimerization domain"/>
    <property type="match status" value="1"/>
</dbReference>
<evidence type="ECO:0000259" key="9">
    <source>
        <dbReference type="Pfam" id="PF01488"/>
    </source>
</evidence>
<evidence type="ECO:0000256" key="2">
    <source>
        <dbReference type="ARBA" id="ARBA00023002"/>
    </source>
</evidence>
<dbReference type="SUPFAM" id="SSF51735">
    <property type="entry name" value="NAD(P)-binding Rossmann-fold domains"/>
    <property type="match status" value="1"/>
</dbReference>
<comment type="catalytic activity">
    <reaction evidence="4">
        <text>(S)-4-amino-5-oxopentanoate + tRNA(Glu) + NADP(+) = L-glutamyl-tRNA(Glu) + NADPH + H(+)</text>
        <dbReference type="Rhea" id="RHEA:12344"/>
        <dbReference type="Rhea" id="RHEA-COMP:9663"/>
        <dbReference type="Rhea" id="RHEA-COMP:9680"/>
        <dbReference type="ChEBI" id="CHEBI:15378"/>
        <dbReference type="ChEBI" id="CHEBI:57501"/>
        <dbReference type="ChEBI" id="CHEBI:57783"/>
        <dbReference type="ChEBI" id="CHEBI:58349"/>
        <dbReference type="ChEBI" id="CHEBI:78442"/>
        <dbReference type="ChEBI" id="CHEBI:78520"/>
        <dbReference type="EC" id="1.2.1.70"/>
    </reaction>
</comment>
<dbReference type="InterPro" id="IPR036343">
    <property type="entry name" value="GluRdtase_N_sf"/>
</dbReference>
<keyword evidence="1 4" id="KW-0521">NADP</keyword>
<evidence type="ECO:0000256" key="6">
    <source>
        <dbReference type="PIRSR" id="PIRSR000445-2"/>
    </source>
</evidence>
<organism evidence="11 12">
    <name type="scientific">SAR86 cluster bacterium</name>
    <dbReference type="NCBI Taxonomy" id="2030880"/>
    <lineage>
        <taxon>Bacteria</taxon>
        <taxon>Pseudomonadati</taxon>
        <taxon>Pseudomonadota</taxon>
        <taxon>Gammaproteobacteria</taxon>
        <taxon>SAR86 cluster</taxon>
    </lineage>
</organism>
<dbReference type="GO" id="GO:0050661">
    <property type="term" value="F:NADP binding"/>
    <property type="evidence" value="ECO:0007669"/>
    <property type="project" value="InterPro"/>
</dbReference>
<dbReference type="Gene3D" id="3.40.50.720">
    <property type="entry name" value="NAD(P)-binding Rossmann-like Domain"/>
    <property type="match status" value="1"/>
</dbReference>
<dbReference type="InterPro" id="IPR006151">
    <property type="entry name" value="Shikm_DH/Glu-tRNA_Rdtase"/>
</dbReference>
<dbReference type="PANTHER" id="PTHR43013:SF1">
    <property type="entry name" value="GLUTAMYL-TRNA REDUCTASE"/>
    <property type="match status" value="1"/>
</dbReference>
<dbReference type="AlphaFoldDB" id="A0A368BN16"/>
<proteinExistence type="inferred from homology"/>
<feature type="domain" description="Quinate/shikimate 5-dehydrogenase/glutamyl-tRNA reductase" evidence="9">
    <location>
        <begin position="175"/>
        <end position="285"/>
    </location>
</feature>
<evidence type="ECO:0000256" key="1">
    <source>
        <dbReference type="ARBA" id="ARBA00022857"/>
    </source>
</evidence>
<feature type="binding site" evidence="4 6">
    <location>
        <position position="107"/>
    </location>
    <ligand>
        <name>substrate</name>
    </ligand>
</feature>
<feature type="active site" description="Nucleophile" evidence="4 5">
    <location>
        <position position="50"/>
    </location>
</feature>
<dbReference type="InterPro" id="IPR036453">
    <property type="entry name" value="GluRdtase_dimer_dom_sf"/>
</dbReference>
<evidence type="ECO:0000313" key="11">
    <source>
        <dbReference type="EMBL" id="RCL38708.1"/>
    </source>
</evidence>
<comment type="miscellaneous">
    <text evidence="4">During catalysis, the active site Cys acts as a nucleophile attacking the alpha-carbonyl group of tRNA-bound glutamate with the formation of a thioester intermediate between enzyme and glutamate, and the concomitant release of tRNA(Glu). The thioester intermediate is finally reduced by direct hydride transfer from NADPH, to form the product GSA.</text>
</comment>
<sequence>MNFQCWGLSHKSTSLEVREKFAFNKEEINEILANIKDSMPFESGVFLSTCNRTEFYTFCKRAEVKNFETSLKKAASKKISIRKNDQYLYTDLDAFKHLLKVMTGLDSMIVGEPDIFGQVKKAYQNSKEHSYLNKQMENLFMSAIRLSKKIRTSAKLSRNPISIASVVDNEICKDCSRVMIIGAGDIAQALIPRLIKKNLGISLFNRSSAEINNIKSKSLEKIENEITQVDAIVIAAPSENPFFSDEALKKVSKRLQVFDLAIPRNINYKITGADIKLINLDELSEKISTNLDSRKEAVNEALVFIDANAEAEYSRIKGLSNLKSQQKNIKEKLKLIKEQALEDAKDKLKSGKDVEDVLEDLAHEINSKDLFHISKALEQTLQKATKS</sequence>
<feature type="site" description="Important for activity" evidence="4 8">
    <location>
        <position position="97"/>
    </location>
</feature>
<dbReference type="UniPathway" id="UPA00251">
    <property type="reaction ID" value="UER00316"/>
</dbReference>
<feature type="binding site" evidence="4 6">
    <location>
        <position position="118"/>
    </location>
    <ligand>
        <name>substrate</name>
    </ligand>
</feature>
<dbReference type="PIRSF" id="PIRSF000445">
    <property type="entry name" value="4pyrrol_synth_GluRdtase"/>
    <property type="match status" value="1"/>
</dbReference>